<keyword evidence="2" id="KW-1185">Reference proteome</keyword>
<comment type="caution">
    <text evidence="1">The sequence shown here is derived from an EMBL/GenBank/DDBJ whole genome shotgun (WGS) entry which is preliminary data.</text>
</comment>
<name>A0A852UUZ1_9ACTN</name>
<evidence type="ECO:0000313" key="2">
    <source>
        <dbReference type="Proteomes" id="UP000576393"/>
    </source>
</evidence>
<dbReference type="Gene3D" id="3.30.160.620">
    <property type="match status" value="1"/>
</dbReference>
<sequence>MELMRDCQDYPLRRILSHAEAAAENGVWSVFIPGTPIATDGPDFDTAIDEMIDALREYAEDWQDRLSDAPNHRGNR</sequence>
<dbReference type="RefSeq" id="WP_179818612.1">
    <property type="nucleotide sequence ID" value="NZ_JACCCO010000001.1"/>
</dbReference>
<organism evidence="1 2">
    <name type="scientific">Streptosporangium sandarakinum</name>
    <dbReference type="NCBI Taxonomy" id="1260955"/>
    <lineage>
        <taxon>Bacteria</taxon>
        <taxon>Bacillati</taxon>
        <taxon>Actinomycetota</taxon>
        <taxon>Actinomycetes</taxon>
        <taxon>Streptosporangiales</taxon>
        <taxon>Streptosporangiaceae</taxon>
        <taxon>Streptosporangium</taxon>
    </lineage>
</organism>
<dbReference type="EMBL" id="JACCCO010000001">
    <property type="protein sequence ID" value="NYF38924.1"/>
    <property type="molecule type" value="Genomic_DNA"/>
</dbReference>
<gene>
    <name evidence="1" type="ORF">HDA43_001083</name>
</gene>
<reference evidence="1 2" key="1">
    <citation type="submission" date="2020-07" db="EMBL/GenBank/DDBJ databases">
        <title>Sequencing the genomes of 1000 actinobacteria strains.</title>
        <authorList>
            <person name="Klenk H.-P."/>
        </authorList>
    </citation>
    <scope>NUCLEOTIDE SEQUENCE [LARGE SCALE GENOMIC DNA]</scope>
    <source>
        <strain evidence="1 2">DSM 45763</strain>
    </source>
</reference>
<accession>A0A852UUZ1</accession>
<proteinExistence type="predicted"/>
<evidence type="ECO:0000313" key="1">
    <source>
        <dbReference type="EMBL" id="NYF38924.1"/>
    </source>
</evidence>
<dbReference type="AlphaFoldDB" id="A0A852UUZ1"/>
<dbReference type="Proteomes" id="UP000576393">
    <property type="component" value="Unassembled WGS sequence"/>
</dbReference>
<protein>
    <submittedName>
        <fullName evidence="1">Uncharacterized protein</fullName>
    </submittedName>
</protein>